<dbReference type="Gene3D" id="1.10.10.10">
    <property type="entry name" value="Winged helix-like DNA-binding domain superfamily/Winged helix DNA-binding domain"/>
    <property type="match status" value="1"/>
</dbReference>
<dbReference type="PANTHER" id="PTHR30346">
    <property type="entry name" value="TRANSCRIPTIONAL DUAL REGULATOR HCAR-RELATED"/>
    <property type="match status" value="1"/>
</dbReference>
<dbReference type="AlphaFoldDB" id="A0A5A9GGD8"/>
<evidence type="ECO:0000256" key="2">
    <source>
        <dbReference type="ARBA" id="ARBA00023015"/>
    </source>
</evidence>
<dbReference type="PROSITE" id="PS50931">
    <property type="entry name" value="HTH_LYSR"/>
    <property type="match status" value="1"/>
</dbReference>
<protein>
    <submittedName>
        <fullName evidence="6">LysR family transcriptional regulator</fullName>
    </submittedName>
</protein>
<evidence type="ECO:0000313" key="6">
    <source>
        <dbReference type="EMBL" id="KAA0592762.1"/>
    </source>
</evidence>
<gene>
    <name evidence="6" type="ORF">FZ942_26825</name>
</gene>
<dbReference type="RefSeq" id="WP_149234129.1">
    <property type="nucleotide sequence ID" value="NZ_JALJXJ010000017.1"/>
</dbReference>
<sequence length="304" mass="32071">MVTDIRQLRHFLAVAEDLHFGRAAERLGITQPPLSQSIQALEAELGVALFTRNRRMVALTPVGAAWLPHVRQVVSDAAALPVLARRIARGEVGTVRLGFVSTAIYSLLPDLVAKHKAGQPDVELHLFEQTSDIQIEGLLEGTVDVGLIIPPARALHPALRYRPLLREPLVAAVPTGWIDSGQLATAAGGVSATALAEKPLLLFPRRSAPAFHDLVTGYLATAQAGVPLGQEAVQMQTIISLVSAGLGFALVPQSLRNLARAGVSFLPLSPQPPSVELGIAWHTGTVTPAADGFIATALGEAGTR</sequence>
<dbReference type="InterPro" id="IPR036388">
    <property type="entry name" value="WH-like_DNA-bd_sf"/>
</dbReference>
<evidence type="ECO:0000256" key="3">
    <source>
        <dbReference type="ARBA" id="ARBA00023125"/>
    </source>
</evidence>
<dbReference type="GO" id="GO:0003677">
    <property type="term" value="F:DNA binding"/>
    <property type="evidence" value="ECO:0007669"/>
    <property type="project" value="UniProtKB-KW"/>
</dbReference>
<dbReference type="Pfam" id="PF00126">
    <property type="entry name" value="HTH_1"/>
    <property type="match status" value="1"/>
</dbReference>
<dbReference type="PANTHER" id="PTHR30346:SF0">
    <property type="entry name" value="HCA OPERON TRANSCRIPTIONAL ACTIVATOR HCAR"/>
    <property type="match status" value="1"/>
</dbReference>
<comment type="similarity">
    <text evidence="1">Belongs to the LysR transcriptional regulatory family.</text>
</comment>
<dbReference type="InterPro" id="IPR000847">
    <property type="entry name" value="LysR_HTH_N"/>
</dbReference>
<organism evidence="6 7">
    <name type="scientific">Azospirillum lipoferum</name>
    <dbReference type="NCBI Taxonomy" id="193"/>
    <lineage>
        <taxon>Bacteria</taxon>
        <taxon>Pseudomonadati</taxon>
        <taxon>Pseudomonadota</taxon>
        <taxon>Alphaproteobacteria</taxon>
        <taxon>Rhodospirillales</taxon>
        <taxon>Azospirillaceae</taxon>
        <taxon>Azospirillum</taxon>
    </lineage>
</organism>
<evidence type="ECO:0000259" key="5">
    <source>
        <dbReference type="PROSITE" id="PS50931"/>
    </source>
</evidence>
<dbReference type="SUPFAM" id="SSF46785">
    <property type="entry name" value="Winged helix' DNA-binding domain"/>
    <property type="match status" value="1"/>
</dbReference>
<feature type="domain" description="HTH lysR-type" evidence="5">
    <location>
        <begin position="3"/>
        <end position="60"/>
    </location>
</feature>
<dbReference type="Pfam" id="PF03466">
    <property type="entry name" value="LysR_substrate"/>
    <property type="match status" value="1"/>
</dbReference>
<dbReference type="FunFam" id="1.10.10.10:FF:000001">
    <property type="entry name" value="LysR family transcriptional regulator"/>
    <property type="match status" value="1"/>
</dbReference>
<dbReference type="SUPFAM" id="SSF53850">
    <property type="entry name" value="Periplasmic binding protein-like II"/>
    <property type="match status" value="1"/>
</dbReference>
<dbReference type="GO" id="GO:0003700">
    <property type="term" value="F:DNA-binding transcription factor activity"/>
    <property type="evidence" value="ECO:0007669"/>
    <property type="project" value="InterPro"/>
</dbReference>
<evidence type="ECO:0000256" key="4">
    <source>
        <dbReference type="ARBA" id="ARBA00023163"/>
    </source>
</evidence>
<evidence type="ECO:0000313" key="7">
    <source>
        <dbReference type="Proteomes" id="UP000324927"/>
    </source>
</evidence>
<dbReference type="Proteomes" id="UP000324927">
    <property type="component" value="Unassembled WGS sequence"/>
</dbReference>
<dbReference type="PRINTS" id="PR00039">
    <property type="entry name" value="HTHLYSR"/>
</dbReference>
<reference evidence="6 7" key="1">
    <citation type="submission" date="2019-08" db="EMBL/GenBank/DDBJ databases">
        <authorList>
            <person name="Grouzdev D."/>
            <person name="Tikhonova E."/>
            <person name="Kravchenko I."/>
        </authorList>
    </citation>
    <scope>NUCLEOTIDE SEQUENCE [LARGE SCALE GENOMIC DNA]</scope>
    <source>
        <strain evidence="6 7">59b</strain>
    </source>
</reference>
<dbReference type="OrthoDB" id="9811588at2"/>
<dbReference type="InterPro" id="IPR036390">
    <property type="entry name" value="WH_DNA-bd_sf"/>
</dbReference>
<evidence type="ECO:0000256" key="1">
    <source>
        <dbReference type="ARBA" id="ARBA00009437"/>
    </source>
</evidence>
<keyword evidence="7" id="KW-1185">Reference proteome</keyword>
<comment type="caution">
    <text evidence="6">The sequence shown here is derived from an EMBL/GenBank/DDBJ whole genome shotgun (WGS) entry which is preliminary data.</text>
</comment>
<proteinExistence type="inferred from homology"/>
<dbReference type="InterPro" id="IPR005119">
    <property type="entry name" value="LysR_subst-bd"/>
</dbReference>
<dbReference type="EMBL" id="VTTN01000014">
    <property type="protein sequence ID" value="KAA0592762.1"/>
    <property type="molecule type" value="Genomic_DNA"/>
</dbReference>
<keyword evidence="4" id="KW-0804">Transcription</keyword>
<keyword evidence="3" id="KW-0238">DNA-binding</keyword>
<dbReference type="Gene3D" id="3.40.190.10">
    <property type="entry name" value="Periplasmic binding protein-like II"/>
    <property type="match status" value="2"/>
</dbReference>
<name>A0A5A9GGD8_AZOLI</name>
<accession>A0A5A9GGD8</accession>
<keyword evidence="2" id="KW-0805">Transcription regulation</keyword>
<dbReference type="GO" id="GO:0032993">
    <property type="term" value="C:protein-DNA complex"/>
    <property type="evidence" value="ECO:0007669"/>
    <property type="project" value="TreeGrafter"/>
</dbReference>